<protein>
    <submittedName>
        <fullName evidence="1">Uncharacterized protein</fullName>
    </submittedName>
</protein>
<proteinExistence type="predicted"/>
<dbReference type="EMBL" id="LAZR01069465">
    <property type="protein sequence ID" value="KKK47657.1"/>
    <property type="molecule type" value="Genomic_DNA"/>
</dbReference>
<evidence type="ECO:0000313" key="1">
    <source>
        <dbReference type="EMBL" id="KKK47657.1"/>
    </source>
</evidence>
<sequence length="52" mass="5750">MLGLSRRTVFRDLKDLQKAGVPCHYNKETGSYTINPNFILPAPSLSTQEALG</sequence>
<feature type="non-terminal residue" evidence="1">
    <location>
        <position position="52"/>
    </location>
</feature>
<reference evidence="1" key="1">
    <citation type="journal article" date="2015" name="Nature">
        <title>Complex archaea that bridge the gap between prokaryotes and eukaryotes.</title>
        <authorList>
            <person name="Spang A."/>
            <person name="Saw J.H."/>
            <person name="Jorgensen S.L."/>
            <person name="Zaremba-Niedzwiedzka K."/>
            <person name="Martijn J."/>
            <person name="Lind A.E."/>
            <person name="van Eijk R."/>
            <person name="Schleper C."/>
            <person name="Guy L."/>
            <person name="Ettema T.J."/>
        </authorList>
    </citation>
    <scope>NUCLEOTIDE SEQUENCE</scope>
</reference>
<dbReference type="AlphaFoldDB" id="A0A0F8VTJ4"/>
<organism evidence="1">
    <name type="scientific">marine sediment metagenome</name>
    <dbReference type="NCBI Taxonomy" id="412755"/>
    <lineage>
        <taxon>unclassified sequences</taxon>
        <taxon>metagenomes</taxon>
        <taxon>ecological metagenomes</taxon>
    </lineage>
</organism>
<comment type="caution">
    <text evidence="1">The sequence shown here is derived from an EMBL/GenBank/DDBJ whole genome shotgun (WGS) entry which is preliminary data.</text>
</comment>
<gene>
    <name evidence="1" type="ORF">LCGC14_3152980</name>
</gene>
<accession>A0A0F8VTJ4</accession>
<name>A0A0F8VTJ4_9ZZZZ</name>